<dbReference type="GO" id="GO:0005634">
    <property type="term" value="C:nucleus"/>
    <property type="evidence" value="ECO:0007669"/>
    <property type="project" value="UniProtKB-SubCell"/>
</dbReference>
<dbReference type="FunCoup" id="A0A061GY68">
    <property type="interactions" value="141"/>
</dbReference>
<evidence type="ECO:0000313" key="8">
    <source>
        <dbReference type="EMBL" id="EOY34137.1"/>
    </source>
</evidence>
<dbReference type="PANTHER" id="PTHR12396:SF38">
    <property type="entry name" value="METHYL-CPG-BINDING DOMAIN-CONTAINING PROTEIN 7"/>
    <property type="match status" value="1"/>
</dbReference>
<gene>
    <name evidence="8" type="ORF">TCM_041900</name>
</gene>
<protein>
    <submittedName>
        <fullName evidence="8">Methyl binding domain-like protein</fullName>
    </submittedName>
</protein>
<dbReference type="InParanoid" id="A0A061GY68"/>
<name>A0A061GY68_THECC</name>
<dbReference type="AlphaFoldDB" id="A0A061GY68"/>
<keyword evidence="3" id="KW-0238">DNA-binding</keyword>
<dbReference type="SUPFAM" id="SSF54171">
    <property type="entry name" value="DNA-binding domain"/>
    <property type="match status" value="1"/>
</dbReference>
<dbReference type="HOGENOM" id="CLU_886841_0_0_1"/>
<evidence type="ECO:0000256" key="5">
    <source>
        <dbReference type="ARBA" id="ARBA00023242"/>
    </source>
</evidence>
<dbReference type="InterPro" id="IPR016177">
    <property type="entry name" value="DNA-bd_dom_sf"/>
</dbReference>
<dbReference type="Gramene" id="EOY34137">
    <property type="protein sequence ID" value="EOY34137"/>
    <property type="gene ID" value="TCM_041900"/>
</dbReference>
<dbReference type="InterPro" id="IPR001739">
    <property type="entry name" value="Methyl_CpG_DNA-bd"/>
</dbReference>
<evidence type="ECO:0000256" key="1">
    <source>
        <dbReference type="ARBA" id="ARBA00004123"/>
    </source>
</evidence>
<dbReference type="GO" id="GO:0003677">
    <property type="term" value="F:DNA binding"/>
    <property type="evidence" value="ECO:0007669"/>
    <property type="project" value="UniProtKB-KW"/>
</dbReference>
<evidence type="ECO:0000256" key="3">
    <source>
        <dbReference type="ARBA" id="ARBA00023125"/>
    </source>
</evidence>
<evidence type="ECO:0000259" key="7">
    <source>
        <dbReference type="PROSITE" id="PS50982"/>
    </source>
</evidence>
<dbReference type="Proteomes" id="UP000026915">
    <property type="component" value="Chromosome 9"/>
</dbReference>
<dbReference type="EMBL" id="CM001887">
    <property type="protein sequence ID" value="EOY34137.1"/>
    <property type="molecule type" value="Genomic_DNA"/>
</dbReference>
<keyword evidence="5" id="KW-0539">Nucleus</keyword>
<evidence type="ECO:0000256" key="4">
    <source>
        <dbReference type="ARBA" id="ARBA00023163"/>
    </source>
</evidence>
<proteinExistence type="predicted"/>
<evidence type="ECO:0000256" key="2">
    <source>
        <dbReference type="ARBA" id="ARBA00023015"/>
    </source>
</evidence>
<comment type="subcellular location">
    <subcellularLocation>
        <location evidence="1">Nucleus</location>
    </subcellularLocation>
</comment>
<dbReference type="eggNOG" id="KOG4161">
    <property type="taxonomic scope" value="Eukaryota"/>
</dbReference>
<dbReference type="PROSITE" id="PS50982">
    <property type="entry name" value="MBD"/>
    <property type="match status" value="1"/>
</dbReference>
<keyword evidence="4" id="KW-0804">Transcription</keyword>
<dbReference type="Gene3D" id="3.30.890.10">
    <property type="entry name" value="Methyl-cpg-binding Protein 2, Chain A"/>
    <property type="match status" value="2"/>
</dbReference>
<dbReference type="OMA" id="GWFVDEK"/>
<keyword evidence="2" id="KW-0805">Transcription regulation</keyword>
<feature type="compositionally biased region" description="Basic and acidic residues" evidence="6">
    <location>
        <begin position="16"/>
        <end position="25"/>
    </location>
</feature>
<evidence type="ECO:0000256" key="6">
    <source>
        <dbReference type="SAM" id="MobiDB-lite"/>
    </source>
</evidence>
<feature type="region of interest" description="Disordered" evidence="6">
    <location>
        <begin position="1"/>
        <end position="28"/>
    </location>
</feature>
<dbReference type="PANTHER" id="PTHR12396">
    <property type="entry name" value="METHYL-CPG BINDING PROTEIN, MBD"/>
    <property type="match status" value="1"/>
</dbReference>
<accession>A0A061GY68</accession>
<evidence type="ECO:0000313" key="9">
    <source>
        <dbReference type="Proteomes" id="UP000026915"/>
    </source>
</evidence>
<dbReference type="Pfam" id="PF01429">
    <property type="entry name" value="MBD"/>
    <property type="match status" value="1"/>
</dbReference>
<sequence length="314" mass="35791">MKCKSSPSMKNPPPAGEEREAHDPSKTQLQIVDTRPTSSMIRSSVELPRGWVVEQRPRVNSAARPGRVDWVAYSSSSFSFTQNFENFPSYFLQYYCEAGSGRQFRSLTAAQEYLCGDMEYTRRPPRVKPGNENSQIVPHVFRSASPFMLRHDWIFEEKPRTNVRYAGVIDRYYIEPGTGQRFRSMRSVERYLSEMEASGAASEVLKGRRAICRNTFLMGTFPYKIVLKYPEDAKRITTPGPSRPPGSRKKLKSAVEVDPMLDFTSPTAKVKWVLGGSGGSPWNPFMGESVVPEFVQQTWSDTFILFMKDKFCRV</sequence>
<organism evidence="8 9">
    <name type="scientific">Theobroma cacao</name>
    <name type="common">Cacao</name>
    <name type="synonym">Cocoa</name>
    <dbReference type="NCBI Taxonomy" id="3641"/>
    <lineage>
        <taxon>Eukaryota</taxon>
        <taxon>Viridiplantae</taxon>
        <taxon>Streptophyta</taxon>
        <taxon>Embryophyta</taxon>
        <taxon>Tracheophyta</taxon>
        <taxon>Spermatophyta</taxon>
        <taxon>Magnoliopsida</taxon>
        <taxon>eudicotyledons</taxon>
        <taxon>Gunneridae</taxon>
        <taxon>Pentapetalae</taxon>
        <taxon>rosids</taxon>
        <taxon>malvids</taxon>
        <taxon>Malvales</taxon>
        <taxon>Malvaceae</taxon>
        <taxon>Byttnerioideae</taxon>
        <taxon>Theobroma</taxon>
    </lineage>
</organism>
<feature type="domain" description="MBD" evidence="7">
    <location>
        <begin position="139"/>
        <end position="212"/>
    </location>
</feature>
<dbReference type="STRING" id="3641.A0A061GY68"/>
<reference evidence="8 9" key="1">
    <citation type="journal article" date="2013" name="Genome Biol.">
        <title>The genome sequence of the most widely cultivated cacao type and its use to identify candidate genes regulating pod color.</title>
        <authorList>
            <person name="Motamayor J.C."/>
            <person name="Mockaitis K."/>
            <person name="Schmutz J."/>
            <person name="Haiminen N."/>
            <person name="Iii D.L."/>
            <person name="Cornejo O."/>
            <person name="Findley S.D."/>
            <person name="Zheng P."/>
            <person name="Utro F."/>
            <person name="Royaert S."/>
            <person name="Saski C."/>
            <person name="Jenkins J."/>
            <person name="Podicheti R."/>
            <person name="Zhao M."/>
            <person name="Scheffler B.E."/>
            <person name="Stack J.C."/>
            <person name="Feltus F.A."/>
            <person name="Mustiga G.M."/>
            <person name="Amores F."/>
            <person name="Phillips W."/>
            <person name="Marelli J.P."/>
            <person name="May G.D."/>
            <person name="Shapiro H."/>
            <person name="Ma J."/>
            <person name="Bustamante C.D."/>
            <person name="Schnell R.J."/>
            <person name="Main D."/>
            <person name="Gilbert D."/>
            <person name="Parida L."/>
            <person name="Kuhn D.N."/>
        </authorList>
    </citation>
    <scope>NUCLEOTIDE SEQUENCE [LARGE SCALE GENOMIC DNA]</scope>
    <source>
        <strain evidence="9">cv. Matina 1-6</strain>
    </source>
</reference>
<keyword evidence="9" id="KW-1185">Reference proteome</keyword>